<comment type="caution">
    <text evidence="1">The sequence shown here is derived from an EMBL/GenBank/DDBJ whole genome shotgun (WGS) entry which is preliminary data.</text>
</comment>
<name>A0A834U170_9FABA</name>
<proteinExistence type="predicted"/>
<dbReference type="AlphaFoldDB" id="A0A834U170"/>
<reference evidence="1" key="1">
    <citation type="submission" date="2020-09" db="EMBL/GenBank/DDBJ databases">
        <title>Genome-Enabled Discovery of Anthraquinone Biosynthesis in Senna tora.</title>
        <authorList>
            <person name="Kang S.-H."/>
            <person name="Pandey R.P."/>
            <person name="Lee C.-M."/>
            <person name="Sim J.-S."/>
            <person name="Jeong J.-T."/>
            <person name="Choi B.-S."/>
            <person name="Jung M."/>
            <person name="Ginzburg D."/>
            <person name="Zhao K."/>
            <person name="Won S.Y."/>
            <person name="Oh T.-J."/>
            <person name="Yu Y."/>
            <person name="Kim N.-H."/>
            <person name="Lee O.R."/>
            <person name="Lee T.-H."/>
            <person name="Bashyal P."/>
            <person name="Kim T.-S."/>
            <person name="Lee W.-H."/>
            <person name="Kawkins C."/>
            <person name="Kim C.-K."/>
            <person name="Kim J.S."/>
            <person name="Ahn B.O."/>
            <person name="Rhee S.Y."/>
            <person name="Sohng J.K."/>
        </authorList>
    </citation>
    <scope>NUCLEOTIDE SEQUENCE</scope>
    <source>
        <tissue evidence="1">Leaf</tissue>
    </source>
</reference>
<protein>
    <submittedName>
        <fullName evidence="1">Uncharacterized protein</fullName>
    </submittedName>
</protein>
<keyword evidence="2" id="KW-1185">Reference proteome</keyword>
<dbReference type="Proteomes" id="UP000634136">
    <property type="component" value="Unassembled WGS sequence"/>
</dbReference>
<sequence>MHGLLRGLRCYNRCDCRWGKVTCDNIHVSGLGTCCVPWEFPRWFSNGFVSLCAGSKITFWGCGGGNCASGGYICMLDVGKTTPGSTLNVEAPPLVSRCHRSSVGWSTQLRFQLKLLAFPKLVAPLALVSVFHFQRLFVHSSWWDLGRSRFLQCQPLLLFSSQL</sequence>
<accession>A0A834U170</accession>
<dbReference type="EMBL" id="JAAIUW010000005">
    <property type="protein sequence ID" value="KAF7831492.1"/>
    <property type="molecule type" value="Genomic_DNA"/>
</dbReference>
<evidence type="ECO:0000313" key="2">
    <source>
        <dbReference type="Proteomes" id="UP000634136"/>
    </source>
</evidence>
<evidence type="ECO:0000313" key="1">
    <source>
        <dbReference type="EMBL" id="KAF7831492.1"/>
    </source>
</evidence>
<gene>
    <name evidence="1" type="ORF">G2W53_013825</name>
</gene>
<organism evidence="1 2">
    <name type="scientific">Senna tora</name>
    <dbReference type="NCBI Taxonomy" id="362788"/>
    <lineage>
        <taxon>Eukaryota</taxon>
        <taxon>Viridiplantae</taxon>
        <taxon>Streptophyta</taxon>
        <taxon>Embryophyta</taxon>
        <taxon>Tracheophyta</taxon>
        <taxon>Spermatophyta</taxon>
        <taxon>Magnoliopsida</taxon>
        <taxon>eudicotyledons</taxon>
        <taxon>Gunneridae</taxon>
        <taxon>Pentapetalae</taxon>
        <taxon>rosids</taxon>
        <taxon>fabids</taxon>
        <taxon>Fabales</taxon>
        <taxon>Fabaceae</taxon>
        <taxon>Caesalpinioideae</taxon>
        <taxon>Cassia clade</taxon>
        <taxon>Senna</taxon>
    </lineage>
</organism>